<proteinExistence type="inferred from homology"/>
<keyword evidence="4" id="KW-1185">Reference proteome</keyword>
<dbReference type="SUPFAM" id="SSF53850">
    <property type="entry name" value="Periplasmic binding protein-like II"/>
    <property type="match status" value="1"/>
</dbReference>
<feature type="signal peptide" evidence="2">
    <location>
        <begin position="1"/>
        <end position="28"/>
    </location>
</feature>
<evidence type="ECO:0000313" key="4">
    <source>
        <dbReference type="Proteomes" id="UP000620147"/>
    </source>
</evidence>
<name>A0ABQ1E2E4_9FIRM</name>
<reference evidence="3 4" key="1">
    <citation type="submission" date="2020-06" db="EMBL/GenBank/DDBJ databases">
        <title>Characterization of fructooligosaccharide metabolism and fructooligosaccharide-degrading enzymes in human commensal butyrate producers.</title>
        <authorList>
            <person name="Tanno H."/>
            <person name="Fujii T."/>
            <person name="Hirano K."/>
            <person name="Maeno S."/>
            <person name="Tonozuka T."/>
            <person name="Sakamoto M."/>
            <person name="Ohkuma M."/>
            <person name="Tochio T."/>
            <person name="Endo A."/>
        </authorList>
    </citation>
    <scope>NUCLEOTIDE SEQUENCE [LARGE SCALE GENOMIC DNA]</scope>
    <source>
        <strain evidence="3 4">JCM 31056</strain>
    </source>
</reference>
<dbReference type="PROSITE" id="PS51257">
    <property type="entry name" value="PROKAR_LIPOPROTEIN"/>
    <property type="match status" value="1"/>
</dbReference>
<accession>A0ABQ1E2E4</accession>
<comment type="caution">
    <text evidence="3">The sequence shown here is derived from an EMBL/GenBank/DDBJ whole genome shotgun (WGS) entry which is preliminary data.</text>
</comment>
<feature type="chain" id="PRO_5045755604" description="Tripartite tricarboxylate transporter substrate binding protein" evidence="2">
    <location>
        <begin position="29"/>
        <end position="331"/>
    </location>
</feature>
<evidence type="ECO:0000256" key="1">
    <source>
        <dbReference type="ARBA" id="ARBA00006987"/>
    </source>
</evidence>
<dbReference type="RefSeq" id="WP_188886846.1">
    <property type="nucleotide sequence ID" value="NZ_BLYJ01000035.1"/>
</dbReference>
<dbReference type="PANTHER" id="PTHR42928:SF5">
    <property type="entry name" value="BLR1237 PROTEIN"/>
    <property type="match status" value="1"/>
</dbReference>
<keyword evidence="2" id="KW-0732">Signal</keyword>
<gene>
    <name evidence="3" type="ORF">BUFA31_22870</name>
</gene>
<comment type="similarity">
    <text evidence="1">Belongs to the UPF0065 (bug) family.</text>
</comment>
<dbReference type="EMBL" id="BLYJ01000035">
    <property type="protein sequence ID" value="GFO89123.1"/>
    <property type="molecule type" value="Genomic_DNA"/>
</dbReference>
<dbReference type="Gene3D" id="3.40.190.150">
    <property type="entry name" value="Bordetella uptake gene, domain 1"/>
    <property type="match status" value="1"/>
</dbReference>
<sequence length="331" mass="35364">MKGKKLMAMLMAGSMLLAGLTGCGGSTAKGGGAAASADDYPNGPVTVICPWGVGGGADVIARKISEVAKNYFDQPIIVENHTGASGTIGMMDAMDADADGYTMVVANGPLFSLTPKYIDVSYDLSDFTMLRGMRQVSLMILTNPQKSSIKTFDDLINYGKTHKITYATSSGPGGDQYVVSSAMFKSLGIEAEPVVMGSEAESINAVVSGQVDCGLGTPPAYYSHQEEGTIQAVATFYPEAVKTPYGEVKSIKDWGVDVEFAGMDCLAVRSDVPQEIVDKLNAMLDDVYADSKFTGFMDEMGYPLWDAKGDEVTKFIEDQMDSMDKYVEMLK</sequence>
<dbReference type="Proteomes" id="UP000620147">
    <property type="component" value="Unassembled WGS sequence"/>
</dbReference>
<organism evidence="3 4">
    <name type="scientific">Butyricicoccus faecihominis</name>
    <dbReference type="NCBI Taxonomy" id="1712515"/>
    <lineage>
        <taxon>Bacteria</taxon>
        <taxon>Bacillati</taxon>
        <taxon>Bacillota</taxon>
        <taxon>Clostridia</taxon>
        <taxon>Eubacteriales</taxon>
        <taxon>Butyricicoccaceae</taxon>
        <taxon>Butyricicoccus</taxon>
    </lineage>
</organism>
<dbReference type="InterPro" id="IPR042100">
    <property type="entry name" value="Bug_dom1"/>
</dbReference>
<evidence type="ECO:0000256" key="2">
    <source>
        <dbReference type="SAM" id="SignalP"/>
    </source>
</evidence>
<evidence type="ECO:0008006" key="5">
    <source>
        <dbReference type="Google" id="ProtNLM"/>
    </source>
</evidence>
<dbReference type="Pfam" id="PF03401">
    <property type="entry name" value="TctC"/>
    <property type="match status" value="1"/>
</dbReference>
<dbReference type="InterPro" id="IPR005064">
    <property type="entry name" value="BUG"/>
</dbReference>
<dbReference type="PANTHER" id="PTHR42928">
    <property type="entry name" value="TRICARBOXYLATE-BINDING PROTEIN"/>
    <property type="match status" value="1"/>
</dbReference>
<evidence type="ECO:0000313" key="3">
    <source>
        <dbReference type="EMBL" id="GFO89123.1"/>
    </source>
</evidence>
<protein>
    <recommendedName>
        <fullName evidence="5">Tripartite tricarboxylate transporter substrate binding protein</fullName>
    </recommendedName>
</protein>
<dbReference type="CDD" id="cd07012">
    <property type="entry name" value="PBP2_Bug_TTT"/>
    <property type="match status" value="1"/>
</dbReference>
<dbReference type="Gene3D" id="3.40.190.10">
    <property type="entry name" value="Periplasmic binding protein-like II"/>
    <property type="match status" value="1"/>
</dbReference>
<dbReference type="PIRSF" id="PIRSF017082">
    <property type="entry name" value="YflP"/>
    <property type="match status" value="1"/>
</dbReference>